<evidence type="ECO:0000313" key="3">
    <source>
        <dbReference type="EMBL" id="CAA7057036.1"/>
    </source>
</evidence>
<reference evidence="3" key="1">
    <citation type="submission" date="2020-01" db="EMBL/GenBank/DDBJ databases">
        <authorList>
            <person name="Mishra B."/>
        </authorList>
    </citation>
    <scope>NUCLEOTIDE SEQUENCE [LARGE SCALE GENOMIC DNA]</scope>
</reference>
<dbReference type="Proteomes" id="UP000467841">
    <property type="component" value="Unassembled WGS sequence"/>
</dbReference>
<accession>A0A6D2KUU2</accession>
<proteinExistence type="predicted"/>
<dbReference type="Pfam" id="PF16213">
    <property type="entry name" value="DCB"/>
    <property type="match status" value="1"/>
</dbReference>
<keyword evidence="4" id="KW-1185">Reference proteome</keyword>
<dbReference type="AlphaFoldDB" id="A0A6D2KUU2"/>
<evidence type="ECO:0000256" key="1">
    <source>
        <dbReference type="SAM" id="MobiDB-lite"/>
    </source>
</evidence>
<feature type="compositionally biased region" description="Polar residues" evidence="1">
    <location>
        <begin position="1"/>
        <end position="12"/>
    </location>
</feature>
<sequence>MAVDRAQSSEAISSPLRRSSRTRRGGNTRSSLPNAKLLSSGLVLPRNHLLRLPLINACGTGLAKIVEPAIGCIQKLIAHGYIRGEADTSGGAESILLFKLIESVGKCHDLGDESIELPVINLRLCYLRLTPSR</sequence>
<evidence type="ECO:0000259" key="2">
    <source>
        <dbReference type="Pfam" id="PF16213"/>
    </source>
</evidence>
<protein>
    <recommendedName>
        <fullName evidence="2">Mon2/Sec7/BIG1-like dimerisation and cyclophilin-binding domain-containing protein</fullName>
    </recommendedName>
</protein>
<dbReference type="EMBL" id="CACVBM020001668">
    <property type="protein sequence ID" value="CAA7057036.1"/>
    <property type="molecule type" value="Genomic_DNA"/>
</dbReference>
<comment type="caution">
    <text evidence="3">The sequence shown here is derived from an EMBL/GenBank/DDBJ whole genome shotgun (WGS) entry which is preliminary data.</text>
</comment>
<evidence type="ECO:0000313" key="4">
    <source>
        <dbReference type="Proteomes" id="UP000467841"/>
    </source>
</evidence>
<feature type="region of interest" description="Disordered" evidence="1">
    <location>
        <begin position="1"/>
        <end position="33"/>
    </location>
</feature>
<dbReference type="InterPro" id="IPR032629">
    <property type="entry name" value="DCB_dom"/>
</dbReference>
<feature type="domain" description="Mon2/Sec7/BIG1-like dimerisation and cyclophilin-binding" evidence="2">
    <location>
        <begin position="47"/>
        <end position="122"/>
    </location>
</feature>
<organism evidence="3 4">
    <name type="scientific">Microthlaspi erraticum</name>
    <dbReference type="NCBI Taxonomy" id="1685480"/>
    <lineage>
        <taxon>Eukaryota</taxon>
        <taxon>Viridiplantae</taxon>
        <taxon>Streptophyta</taxon>
        <taxon>Embryophyta</taxon>
        <taxon>Tracheophyta</taxon>
        <taxon>Spermatophyta</taxon>
        <taxon>Magnoliopsida</taxon>
        <taxon>eudicotyledons</taxon>
        <taxon>Gunneridae</taxon>
        <taxon>Pentapetalae</taxon>
        <taxon>rosids</taxon>
        <taxon>malvids</taxon>
        <taxon>Brassicales</taxon>
        <taxon>Brassicaceae</taxon>
        <taxon>Coluteocarpeae</taxon>
        <taxon>Microthlaspi</taxon>
    </lineage>
</organism>
<gene>
    <name evidence="3" type="ORF">MERR_LOCUS44272</name>
</gene>
<dbReference type="OrthoDB" id="1718711at2759"/>
<name>A0A6D2KUU2_9BRAS</name>